<evidence type="ECO:0000256" key="5">
    <source>
        <dbReference type="SAM" id="SignalP"/>
    </source>
</evidence>
<keyword evidence="2" id="KW-0843">Virulence</keyword>
<dbReference type="Gene3D" id="3.10.350.10">
    <property type="entry name" value="LysM domain"/>
    <property type="match status" value="2"/>
</dbReference>
<dbReference type="AlphaFoldDB" id="A0A8K0SHW0"/>
<dbReference type="InterPro" id="IPR036779">
    <property type="entry name" value="LysM_dom_sf"/>
</dbReference>
<keyword evidence="5" id="KW-0732">Signal</keyword>
<dbReference type="EMBL" id="JAGPNK010000024">
    <property type="protein sequence ID" value="KAH7304254.1"/>
    <property type="molecule type" value="Genomic_DNA"/>
</dbReference>
<evidence type="ECO:0000259" key="6">
    <source>
        <dbReference type="PROSITE" id="PS51782"/>
    </source>
</evidence>
<evidence type="ECO:0000256" key="4">
    <source>
        <dbReference type="SAM" id="MobiDB-lite"/>
    </source>
</evidence>
<name>A0A8K0SHW0_9HYPO</name>
<dbReference type="SUPFAM" id="SSF54106">
    <property type="entry name" value="LysM domain"/>
    <property type="match status" value="1"/>
</dbReference>
<dbReference type="GO" id="GO:0008061">
    <property type="term" value="F:chitin binding"/>
    <property type="evidence" value="ECO:0007669"/>
    <property type="project" value="UniProtKB-KW"/>
</dbReference>
<dbReference type="CDD" id="cd00118">
    <property type="entry name" value="LysM"/>
    <property type="match status" value="1"/>
</dbReference>
<protein>
    <recommendedName>
        <fullName evidence="6">LysM domain-containing protein</fullName>
    </recommendedName>
</protein>
<feature type="domain" description="LysM" evidence="6">
    <location>
        <begin position="53"/>
        <end position="101"/>
    </location>
</feature>
<evidence type="ECO:0000256" key="2">
    <source>
        <dbReference type="ARBA" id="ARBA00023026"/>
    </source>
</evidence>
<dbReference type="SMART" id="SM00257">
    <property type="entry name" value="LysM"/>
    <property type="match status" value="2"/>
</dbReference>
<feature type="signal peptide" evidence="5">
    <location>
        <begin position="1"/>
        <end position="19"/>
    </location>
</feature>
<feature type="region of interest" description="Disordered" evidence="4">
    <location>
        <begin position="25"/>
        <end position="45"/>
    </location>
</feature>
<dbReference type="PANTHER" id="PTHR34997:SF1">
    <property type="entry name" value="PEPTIDOGLYCAN-BINDING LYSIN DOMAIN"/>
    <property type="match status" value="1"/>
</dbReference>
<dbReference type="InterPro" id="IPR052210">
    <property type="entry name" value="LysM1-like"/>
</dbReference>
<dbReference type="Pfam" id="PF01476">
    <property type="entry name" value="LysM"/>
    <property type="match status" value="1"/>
</dbReference>
<keyword evidence="1" id="KW-0147">Chitin-binding</keyword>
<sequence length="299" mass="31408">MKASVVGSMVLAFAGMALALPQATGTAQPPATTTAPTPKPSPTQPGLIDTCTTFYMAVLGDTCIGIVNKNNGAFTLQDFYDWNPAVGNDCLGLWANTYYCIGAPRGSTTTSSTTTTSAGNGIQTPLPTQPGMVDNCDTFYFVEPNDTCAKIAAANFVSVDDIRTWNPSVGPQCTSIWANAYVCVRVLGYQPPRVPTCNTATDTKTWGDNLPYAVQAAADFCTASAGLFTVGQRKTGCFNAALGVNKFSFEITNNWGVNRGATPLRCQDLMSIPLNSCARGGLGQIQGWQVSASVTAGRC</sequence>
<keyword evidence="8" id="KW-1185">Reference proteome</keyword>
<accession>A0A8K0SHW0</accession>
<dbReference type="PROSITE" id="PS51782">
    <property type="entry name" value="LYSM"/>
    <property type="match status" value="2"/>
</dbReference>
<comment type="caution">
    <text evidence="7">The sequence shown here is derived from an EMBL/GenBank/DDBJ whole genome shotgun (WGS) entry which is preliminary data.</text>
</comment>
<dbReference type="Proteomes" id="UP000813444">
    <property type="component" value="Unassembled WGS sequence"/>
</dbReference>
<dbReference type="OrthoDB" id="2281372at2759"/>
<evidence type="ECO:0000256" key="1">
    <source>
        <dbReference type="ARBA" id="ARBA00022669"/>
    </source>
</evidence>
<evidence type="ECO:0000313" key="7">
    <source>
        <dbReference type="EMBL" id="KAH7304254.1"/>
    </source>
</evidence>
<feature type="compositionally biased region" description="Low complexity" evidence="4">
    <location>
        <begin position="25"/>
        <end position="36"/>
    </location>
</feature>
<dbReference type="InterPro" id="IPR018392">
    <property type="entry name" value="LysM"/>
</dbReference>
<comment type="similarity">
    <text evidence="3">Belongs to the secreted LysM effector family.</text>
</comment>
<feature type="chain" id="PRO_5035475451" description="LysM domain-containing protein" evidence="5">
    <location>
        <begin position="20"/>
        <end position="299"/>
    </location>
</feature>
<dbReference type="PANTHER" id="PTHR34997">
    <property type="entry name" value="AM15"/>
    <property type="match status" value="1"/>
</dbReference>
<reference evidence="7" key="1">
    <citation type="journal article" date="2021" name="Nat. Commun.">
        <title>Genetic determinants of endophytism in the Arabidopsis root mycobiome.</title>
        <authorList>
            <person name="Mesny F."/>
            <person name="Miyauchi S."/>
            <person name="Thiergart T."/>
            <person name="Pickel B."/>
            <person name="Atanasova L."/>
            <person name="Karlsson M."/>
            <person name="Huettel B."/>
            <person name="Barry K.W."/>
            <person name="Haridas S."/>
            <person name="Chen C."/>
            <person name="Bauer D."/>
            <person name="Andreopoulos W."/>
            <person name="Pangilinan J."/>
            <person name="LaButti K."/>
            <person name="Riley R."/>
            <person name="Lipzen A."/>
            <person name="Clum A."/>
            <person name="Drula E."/>
            <person name="Henrissat B."/>
            <person name="Kohler A."/>
            <person name="Grigoriev I.V."/>
            <person name="Martin F.M."/>
            <person name="Hacquard S."/>
        </authorList>
    </citation>
    <scope>NUCLEOTIDE SEQUENCE</scope>
    <source>
        <strain evidence="7">MPI-CAGE-CH-0235</strain>
    </source>
</reference>
<evidence type="ECO:0000313" key="8">
    <source>
        <dbReference type="Proteomes" id="UP000813444"/>
    </source>
</evidence>
<organism evidence="7 8">
    <name type="scientific">Stachybotrys elegans</name>
    <dbReference type="NCBI Taxonomy" id="80388"/>
    <lineage>
        <taxon>Eukaryota</taxon>
        <taxon>Fungi</taxon>
        <taxon>Dikarya</taxon>
        <taxon>Ascomycota</taxon>
        <taxon>Pezizomycotina</taxon>
        <taxon>Sordariomycetes</taxon>
        <taxon>Hypocreomycetidae</taxon>
        <taxon>Hypocreales</taxon>
        <taxon>Stachybotryaceae</taxon>
        <taxon>Stachybotrys</taxon>
    </lineage>
</organism>
<proteinExistence type="inferred from homology"/>
<gene>
    <name evidence="7" type="ORF">B0I35DRAFT_414543</name>
</gene>
<evidence type="ECO:0000256" key="3">
    <source>
        <dbReference type="ARBA" id="ARBA00044955"/>
    </source>
</evidence>
<feature type="domain" description="LysM" evidence="6">
    <location>
        <begin position="138"/>
        <end position="184"/>
    </location>
</feature>